<dbReference type="Gene3D" id="1.10.260.40">
    <property type="entry name" value="lambda repressor-like DNA-binding domains"/>
    <property type="match status" value="1"/>
</dbReference>
<dbReference type="RefSeq" id="WP_106287246.1">
    <property type="nucleotide sequence ID" value="NZ_CAWNTC010000177.1"/>
</dbReference>
<organism evidence="2 3">
    <name type="scientific">Merismopedia glauca CCAP 1448/3</name>
    <dbReference type="NCBI Taxonomy" id="1296344"/>
    <lineage>
        <taxon>Bacteria</taxon>
        <taxon>Bacillati</taxon>
        <taxon>Cyanobacteriota</taxon>
        <taxon>Cyanophyceae</taxon>
        <taxon>Synechococcales</taxon>
        <taxon>Merismopediaceae</taxon>
        <taxon>Merismopedia</taxon>
    </lineage>
</organism>
<protein>
    <recommendedName>
        <fullName evidence="1">HTH cro/C1-type domain-containing protein</fullName>
    </recommendedName>
</protein>
<dbReference type="AlphaFoldDB" id="A0A2T1C8Z9"/>
<dbReference type="CDD" id="cd00093">
    <property type="entry name" value="HTH_XRE"/>
    <property type="match status" value="1"/>
</dbReference>
<dbReference type="Proteomes" id="UP000238762">
    <property type="component" value="Unassembled WGS sequence"/>
</dbReference>
<comment type="caution">
    <text evidence="2">The sequence shown here is derived from an EMBL/GenBank/DDBJ whole genome shotgun (WGS) entry which is preliminary data.</text>
</comment>
<gene>
    <name evidence="2" type="ORF">C7B64_03130</name>
</gene>
<evidence type="ECO:0000313" key="2">
    <source>
        <dbReference type="EMBL" id="PSB04613.1"/>
    </source>
</evidence>
<keyword evidence="3" id="KW-1185">Reference proteome</keyword>
<proteinExistence type="predicted"/>
<dbReference type="OrthoDB" id="582213at2"/>
<dbReference type="SMART" id="SM00530">
    <property type="entry name" value="HTH_XRE"/>
    <property type="match status" value="1"/>
</dbReference>
<name>A0A2T1C8Z9_9CYAN</name>
<accession>A0A2T1C8Z9</accession>
<dbReference type="PROSITE" id="PS50943">
    <property type="entry name" value="HTH_CROC1"/>
    <property type="match status" value="1"/>
</dbReference>
<dbReference type="InterPro" id="IPR001387">
    <property type="entry name" value="Cro/C1-type_HTH"/>
</dbReference>
<dbReference type="Pfam" id="PF13443">
    <property type="entry name" value="HTH_26"/>
    <property type="match status" value="1"/>
</dbReference>
<dbReference type="EMBL" id="PVWJ01000010">
    <property type="protein sequence ID" value="PSB04613.1"/>
    <property type="molecule type" value="Genomic_DNA"/>
</dbReference>
<reference evidence="2 3" key="1">
    <citation type="submission" date="2018-02" db="EMBL/GenBank/DDBJ databases">
        <authorList>
            <person name="Cohen D.B."/>
            <person name="Kent A.D."/>
        </authorList>
    </citation>
    <scope>NUCLEOTIDE SEQUENCE [LARGE SCALE GENOMIC DNA]</scope>
    <source>
        <strain evidence="2 3">CCAP 1448/3</strain>
    </source>
</reference>
<evidence type="ECO:0000259" key="1">
    <source>
        <dbReference type="PROSITE" id="PS50943"/>
    </source>
</evidence>
<evidence type="ECO:0000313" key="3">
    <source>
        <dbReference type="Proteomes" id="UP000238762"/>
    </source>
</evidence>
<sequence length="209" mass="24043">MSQEQDLTHCLQQLMQKVGIFSYRELCQKAGVSEKQLRRLRRGEIQQLRLTTLEKISRGLQISLRDLIQALGESDSTATDSHQVLEQEYKKLQLELEQQRELLLAEFQQSTLHTLESWLLQWPTAAYAVKQNPQIPADRLLKLVQPIEQLLEKWGIEAIADVGTELPYDPQSHQLMDGTAKPGDLVKVRYTGYKQADKFLYRAKVSPVT</sequence>
<feature type="domain" description="HTH cro/C1-type" evidence="1">
    <location>
        <begin position="24"/>
        <end position="67"/>
    </location>
</feature>
<dbReference type="GO" id="GO:0003677">
    <property type="term" value="F:DNA binding"/>
    <property type="evidence" value="ECO:0007669"/>
    <property type="project" value="InterPro"/>
</dbReference>
<dbReference type="SUPFAM" id="SSF47413">
    <property type="entry name" value="lambda repressor-like DNA-binding domains"/>
    <property type="match status" value="1"/>
</dbReference>
<dbReference type="InterPro" id="IPR010982">
    <property type="entry name" value="Lambda_DNA-bd_dom_sf"/>
</dbReference>
<reference evidence="2 3" key="2">
    <citation type="submission" date="2018-03" db="EMBL/GenBank/DDBJ databases">
        <title>The ancient ancestry and fast evolution of plastids.</title>
        <authorList>
            <person name="Moore K.R."/>
            <person name="Magnabosco C."/>
            <person name="Momper L."/>
            <person name="Gold D.A."/>
            <person name="Bosak T."/>
            <person name="Fournier G.P."/>
        </authorList>
    </citation>
    <scope>NUCLEOTIDE SEQUENCE [LARGE SCALE GENOMIC DNA]</scope>
    <source>
        <strain evidence="2 3">CCAP 1448/3</strain>
    </source>
</reference>